<evidence type="ECO:0000256" key="1">
    <source>
        <dbReference type="ARBA" id="ARBA00022737"/>
    </source>
</evidence>
<feature type="repeat" description="TPR" evidence="3">
    <location>
        <begin position="371"/>
        <end position="404"/>
    </location>
</feature>
<dbReference type="PANTHER" id="PTHR45586">
    <property type="entry name" value="TPR REPEAT-CONTAINING PROTEIN PA4667"/>
    <property type="match status" value="1"/>
</dbReference>
<dbReference type="Pfam" id="PF13432">
    <property type="entry name" value="TPR_16"/>
    <property type="match status" value="2"/>
</dbReference>
<feature type="repeat" description="TPR" evidence="3">
    <location>
        <begin position="235"/>
        <end position="268"/>
    </location>
</feature>
<feature type="repeat" description="TPR" evidence="3">
    <location>
        <begin position="170"/>
        <end position="203"/>
    </location>
</feature>
<reference evidence="4 5" key="1">
    <citation type="submission" date="2019-07" db="EMBL/GenBank/DDBJ databases">
        <authorList>
            <person name="Li J."/>
        </authorList>
    </citation>
    <scope>NUCLEOTIDE SEQUENCE [LARGE SCALE GENOMIC DNA]</scope>
    <source>
        <strain evidence="4 5">TKL69</strain>
    </source>
</reference>
<accession>A0A516KGC5</accession>
<dbReference type="Gene3D" id="1.25.40.10">
    <property type="entry name" value="Tetratricopeptide repeat domain"/>
    <property type="match status" value="2"/>
</dbReference>
<dbReference type="InterPro" id="IPR051012">
    <property type="entry name" value="CellSynth/LPSAsmb/PSIAsmb"/>
</dbReference>
<protein>
    <submittedName>
        <fullName evidence="4">Tetratricopeptide repeat protein</fullName>
    </submittedName>
</protein>
<dbReference type="SMART" id="SM00028">
    <property type="entry name" value="TPR"/>
    <property type="match status" value="8"/>
</dbReference>
<dbReference type="InterPro" id="IPR019734">
    <property type="entry name" value="TPR_rpt"/>
</dbReference>
<dbReference type="KEGG" id="aqt:FN924_09815"/>
<dbReference type="RefSeq" id="WP_143894043.1">
    <property type="nucleotide sequence ID" value="NZ_CP041666.1"/>
</dbReference>
<dbReference type="SUPFAM" id="SSF48452">
    <property type="entry name" value="TPR-like"/>
    <property type="match status" value="2"/>
</dbReference>
<gene>
    <name evidence="4" type="ORF">FN924_09815</name>
</gene>
<keyword evidence="5" id="KW-1185">Reference proteome</keyword>
<evidence type="ECO:0000313" key="4">
    <source>
        <dbReference type="EMBL" id="QDP40453.1"/>
    </source>
</evidence>
<dbReference type="OrthoDB" id="2080803at2"/>
<evidence type="ECO:0000256" key="2">
    <source>
        <dbReference type="ARBA" id="ARBA00022803"/>
    </source>
</evidence>
<dbReference type="PROSITE" id="PS50005">
    <property type="entry name" value="TPR"/>
    <property type="match status" value="4"/>
</dbReference>
<keyword evidence="1" id="KW-0677">Repeat</keyword>
<dbReference type="AlphaFoldDB" id="A0A516KGC5"/>
<sequence length="417" mass="48880">MEEIHEAIVLMEQNQTKKAIEKLEAYLPSANEEERYTIAELYMQWGMLEEAKAIIIELSQRYPNETELKMLLGEIYIDLEEDEEAIDILNQFTPEDEEYMEALVQLADLYQTQGLFEVAEQKLLEAKQLDPSETVIDLALGELAFSTGEYLKAIPYYEKVYRNETVVGDIEIGLRLAEAYAASGKFEEALTFYQEVDSENPETLFRFGFTAYRADRIDISIQVWEQLIQKDSQFPSVYYYLAKAYEQEGMPEEAYETARKGLDVDEFNKELYHYAGVLAHKLGNSKQGYELVNQAIELDYGFKEAVLFLVENYKQDQDEDAIVQLLERVIENGEDDQQYRWELAKAYRELELFEDALKQYYDAYTNFKEDSDFLKEFGYFLVEEGKRDEAKEVLSKYLEVEPSDFEVEEYLHRLAEF</sequence>
<dbReference type="EMBL" id="CP041666">
    <property type="protein sequence ID" value="QDP40453.1"/>
    <property type="molecule type" value="Genomic_DNA"/>
</dbReference>
<dbReference type="Proteomes" id="UP000315215">
    <property type="component" value="Chromosome"/>
</dbReference>
<organism evidence="4 5">
    <name type="scientific">Radiobacillus deserti</name>
    <dbReference type="NCBI Taxonomy" id="2594883"/>
    <lineage>
        <taxon>Bacteria</taxon>
        <taxon>Bacillati</taxon>
        <taxon>Bacillota</taxon>
        <taxon>Bacilli</taxon>
        <taxon>Bacillales</taxon>
        <taxon>Bacillaceae</taxon>
        <taxon>Radiobacillus</taxon>
    </lineage>
</organism>
<keyword evidence="2 3" id="KW-0802">TPR repeat</keyword>
<dbReference type="InterPro" id="IPR011990">
    <property type="entry name" value="TPR-like_helical_dom_sf"/>
</dbReference>
<feature type="repeat" description="TPR" evidence="3">
    <location>
        <begin position="100"/>
        <end position="133"/>
    </location>
</feature>
<evidence type="ECO:0000313" key="5">
    <source>
        <dbReference type="Proteomes" id="UP000315215"/>
    </source>
</evidence>
<evidence type="ECO:0000256" key="3">
    <source>
        <dbReference type="PROSITE-ProRule" id="PRU00339"/>
    </source>
</evidence>
<dbReference type="Pfam" id="PF25058">
    <property type="entry name" value="ARM_TT21"/>
    <property type="match status" value="1"/>
</dbReference>
<dbReference type="PANTHER" id="PTHR45586:SF1">
    <property type="entry name" value="LIPOPOLYSACCHARIDE ASSEMBLY PROTEIN B"/>
    <property type="match status" value="1"/>
</dbReference>
<proteinExistence type="predicted"/>
<dbReference type="Pfam" id="PF13181">
    <property type="entry name" value="TPR_8"/>
    <property type="match status" value="1"/>
</dbReference>
<name>A0A516KGC5_9BACI</name>